<evidence type="ECO:0000313" key="2">
    <source>
        <dbReference type="Proteomes" id="UP000518300"/>
    </source>
</evidence>
<dbReference type="RefSeq" id="WP_169349065.1">
    <property type="nucleotide sequence ID" value="NZ_JABBJJ010000207.1"/>
</dbReference>
<reference evidence="1 2" key="1">
    <citation type="submission" date="2020-04" db="EMBL/GenBank/DDBJ databases">
        <title>Draft genome of Pyxidicoccus fallax type strain.</title>
        <authorList>
            <person name="Whitworth D.E."/>
        </authorList>
    </citation>
    <scope>NUCLEOTIDE SEQUENCE [LARGE SCALE GENOMIC DNA]</scope>
    <source>
        <strain evidence="1 2">DSM 14698</strain>
    </source>
</reference>
<evidence type="ECO:0000313" key="1">
    <source>
        <dbReference type="EMBL" id="NMO19824.1"/>
    </source>
</evidence>
<sequence length="187" mass="20898">MSDDDEDSKVRLEFGLPADASGYQRHECPSCMLEFKVKGNEARFNDTVAWWTSRAIAESGLVETQSESSSSSQMTCPYCAKPADAQSFLYGEYRSYVYRIAQREIVEPMVFGMLSNLNRTVSRRHRGMVSLRIETASETRSPRPIAGPDPDDMVRISCASCDEHFKISEGWSGAIRCPSCASELQIS</sequence>
<dbReference type="Proteomes" id="UP000518300">
    <property type="component" value="Unassembled WGS sequence"/>
</dbReference>
<protein>
    <submittedName>
        <fullName evidence="1">Uncharacterized protein</fullName>
    </submittedName>
</protein>
<comment type="caution">
    <text evidence="1">The sequence shown here is derived from an EMBL/GenBank/DDBJ whole genome shotgun (WGS) entry which is preliminary data.</text>
</comment>
<proteinExistence type="predicted"/>
<keyword evidence="2" id="KW-1185">Reference proteome</keyword>
<organism evidence="1 2">
    <name type="scientific">Pyxidicoccus fallax</name>
    <dbReference type="NCBI Taxonomy" id="394095"/>
    <lineage>
        <taxon>Bacteria</taxon>
        <taxon>Pseudomonadati</taxon>
        <taxon>Myxococcota</taxon>
        <taxon>Myxococcia</taxon>
        <taxon>Myxococcales</taxon>
        <taxon>Cystobacterineae</taxon>
        <taxon>Myxococcaceae</taxon>
        <taxon>Pyxidicoccus</taxon>
    </lineage>
</organism>
<dbReference type="EMBL" id="JABBJJ010000207">
    <property type="protein sequence ID" value="NMO19824.1"/>
    <property type="molecule type" value="Genomic_DNA"/>
</dbReference>
<accession>A0A848LQS7</accession>
<dbReference type="AlphaFoldDB" id="A0A848LQS7"/>
<gene>
    <name evidence="1" type="ORF">HG543_33855</name>
</gene>
<name>A0A848LQS7_9BACT</name>